<keyword evidence="2" id="KW-1185">Reference proteome</keyword>
<sequence>MTNPTMEASWSRLGIEPTDDTVAIRKAYARALRAADPERDPEGFQILRRAFETLMEARSAAAGPNNAHGDDAENRADAFEQALRAHRVAGDGPGAIALVDRLFDDHLPGSAVIEAADSMLFQKVALDRALGAALFNHLATRFDWRDATGPSARADPEKHAILSARIAAEDWLANLQVAADIPGSIAASLLRSGPQPPVPLLDPAGKDEARALMQALLLHGQFVLDRFDARSLAAVREGVEGEPLVVRQPAPVPQAPSNSAPKPAWGWRRQAVRLTRRTRTFAMLIGAGGASLVLAYQTLTAPPAPVPGLIEAREVLDTTEDRWIMLQRADGHLSVDFSRLIGSDVALKSVHYGLDDAPLTQEFPLPHIRAYPQPIQPETVRTIEVPETLKTITVQLTYADGSMSPVQSYSVEEGK</sequence>
<dbReference type="KEGG" id="lck:HN018_01805"/>
<organism evidence="1 2">
    <name type="scientific">Lichenicola cladoniae</name>
    <dbReference type="NCBI Taxonomy" id="1484109"/>
    <lineage>
        <taxon>Bacteria</taxon>
        <taxon>Pseudomonadati</taxon>
        <taxon>Pseudomonadota</taxon>
        <taxon>Alphaproteobacteria</taxon>
        <taxon>Acetobacterales</taxon>
        <taxon>Acetobacteraceae</taxon>
        <taxon>Lichenicola</taxon>
    </lineage>
</organism>
<reference evidence="1 2" key="1">
    <citation type="journal article" date="2014" name="World J. Microbiol. Biotechnol.">
        <title>Biodiversity and physiological characteristics of Antarctic and Arctic lichens-associated bacteria.</title>
        <authorList>
            <person name="Lee Y.M."/>
            <person name="Kim E.H."/>
            <person name="Lee H.K."/>
            <person name="Hong S.G."/>
        </authorList>
    </citation>
    <scope>NUCLEOTIDE SEQUENCE [LARGE SCALE GENOMIC DNA]</scope>
    <source>
        <strain evidence="1 2">PAMC 26569</strain>
    </source>
</reference>
<dbReference type="EMBL" id="CP053708">
    <property type="protein sequence ID" value="QKE88948.1"/>
    <property type="molecule type" value="Genomic_DNA"/>
</dbReference>
<name>A0A6M8HJL4_9PROT</name>
<gene>
    <name evidence="1" type="ORF">HN018_01805</name>
</gene>
<evidence type="ECO:0008006" key="3">
    <source>
        <dbReference type="Google" id="ProtNLM"/>
    </source>
</evidence>
<protein>
    <recommendedName>
        <fullName evidence="3">J domain-containing protein</fullName>
    </recommendedName>
</protein>
<accession>A0A6M8HJL4</accession>
<evidence type="ECO:0000313" key="2">
    <source>
        <dbReference type="Proteomes" id="UP000500767"/>
    </source>
</evidence>
<dbReference type="Proteomes" id="UP000500767">
    <property type="component" value="Chromosome"/>
</dbReference>
<dbReference type="AlphaFoldDB" id="A0A6M8HJL4"/>
<evidence type="ECO:0000313" key="1">
    <source>
        <dbReference type="EMBL" id="QKE88948.1"/>
    </source>
</evidence>
<proteinExistence type="predicted"/>
<dbReference type="RefSeq" id="WP_171836118.1">
    <property type="nucleotide sequence ID" value="NZ_CP053708.1"/>
</dbReference>